<evidence type="ECO:0000313" key="2">
    <source>
        <dbReference type="Proteomes" id="UP000324767"/>
    </source>
</evidence>
<evidence type="ECO:0000313" key="1">
    <source>
        <dbReference type="EMBL" id="KAA6412668.1"/>
    </source>
</evidence>
<dbReference type="AlphaFoldDB" id="A0A5M8PSW0"/>
<dbReference type="Proteomes" id="UP000324767">
    <property type="component" value="Unassembled WGS sequence"/>
</dbReference>
<name>A0A5M8PSW0_9LECA</name>
<accession>A0A5M8PSW0</accession>
<sequence>MAPKSRHRLFYGQLEPLQNIPPTSTPVRNPSASAVTPVADVSRQQQASHPAHIVPPQITEPTLELDESAAGKGNTTERGIAEDILRRRERQVDEATDNDEMGRNEEIGQDIHSVFAQLWNSSSIPPGADTNEILAALEAEAVTLSDDLRLNATSFNTLQNNPLSPHTASAYDEPSVAEAVPPDIIMNDEEEDADEGVDDWISMPPPPITRPEIVSDIDTTPILHAQSMEQLDDFILAFGIWCESAGITRSTYQTLLEVLRLLPNIQKLQDLPAKLDTLKQQCRQRLPLLQLQKSPIKVEREVQPSLSASAKCKRLVETRNIIFFDPVNLVKTMLSSLIFMAKQHQDWQRWLKSH</sequence>
<reference evidence="1 2" key="1">
    <citation type="submission" date="2019-09" db="EMBL/GenBank/DDBJ databases">
        <title>The hologenome of the rock-dwelling lichen Lasallia pustulata.</title>
        <authorList>
            <person name="Greshake Tzovaras B."/>
            <person name="Segers F."/>
            <person name="Bicker A."/>
            <person name="Dal Grande F."/>
            <person name="Otte J."/>
            <person name="Hankeln T."/>
            <person name="Schmitt I."/>
            <person name="Ebersberger I."/>
        </authorList>
    </citation>
    <scope>NUCLEOTIDE SEQUENCE [LARGE SCALE GENOMIC DNA]</scope>
    <source>
        <strain evidence="1">A1-1</strain>
    </source>
</reference>
<comment type="caution">
    <text evidence="1">The sequence shown here is derived from an EMBL/GenBank/DDBJ whole genome shotgun (WGS) entry which is preliminary data.</text>
</comment>
<proteinExistence type="predicted"/>
<protein>
    <submittedName>
        <fullName evidence="1">Uncharacterized protein</fullName>
    </submittedName>
</protein>
<gene>
    <name evidence="1" type="ORF">FRX48_03660</name>
</gene>
<organism evidence="1 2">
    <name type="scientific">Lasallia pustulata</name>
    <dbReference type="NCBI Taxonomy" id="136370"/>
    <lineage>
        <taxon>Eukaryota</taxon>
        <taxon>Fungi</taxon>
        <taxon>Dikarya</taxon>
        <taxon>Ascomycota</taxon>
        <taxon>Pezizomycotina</taxon>
        <taxon>Lecanoromycetes</taxon>
        <taxon>OSLEUM clade</taxon>
        <taxon>Umbilicariomycetidae</taxon>
        <taxon>Umbilicariales</taxon>
        <taxon>Umbilicariaceae</taxon>
        <taxon>Lasallia</taxon>
    </lineage>
</organism>
<dbReference type="EMBL" id="VXIT01000005">
    <property type="protein sequence ID" value="KAA6412668.1"/>
    <property type="molecule type" value="Genomic_DNA"/>
</dbReference>